<gene>
    <name evidence="1" type="ORF">ACFY35_17075</name>
</gene>
<proteinExistence type="predicted"/>
<reference evidence="1 2" key="1">
    <citation type="submission" date="2024-10" db="EMBL/GenBank/DDBJ databases">
        <title>The Natural Products Discovery Center: Release of the First 8490 Sequenced Strains for Exploring Actinobacteria Biosynthetic Diversity.</title>
        <authorList>
            <person name="Kalkreuter E."/>
            <person name="Kautsar S.A."/>
            <person name="Yang D."/>
            <person name="Bader C.D."/>
            <person name="Teijaro C.N."/>
            <person name="Fluegel L."/>
            <person name="Davis C.M."/>
            <person name="Simpson J.R."/>
            <person name="Lauterbach L."/>
            <person name="Steele A.D."/>
            <person name="Gui C."/>
            <person name="Meng S."/>
            <person name="Li G."/>
            <person name="Viehrig K."/>
            <person name="Ye F."/>
            <person name="Su P."/>
            <person name="Kiefer A.F."/>
            <person name="Nichols A."/>
            <person name="Cepeda A.J."/>
            <person name="Yan W."/>
            <person name="Fan B."/>
            <person name="Jiang Y."/>
            <person name="Adhikari A."/>
            <person name="Zheng C.-J."/>
            <person name="Schuster L."/>
            <person name="Cowan T.M."/>
            <person name="Smanski M.J."/>
            <person name="Chevrette M.G."/>
            <person name="De Carvalho L.P.S."/>
            <person name="Shen B."/>
        </authorList>
    </citation>
    <scope>NUCLEOTIDE SEQUENCE [LARGE SCALE GENOMIC DNA]</scope>
    <source>
        <strain evidence="1 2">NPDC000087</strain>
    </source>
</reference>
<organism evidence="1 2">
    <name type="scientific">Paractinoplanes globisporus</name>
    <dbReference type="NCBI Taxonomy" id="113565"/>
    <lineage>
        <taxon>Bacteria</taxon>
        <taxon>Bacillati</taxon>
        <taxon>Actinomycetota</taxon>
        <taxon>Actinomycetes</taxon>
        <taxon>Micromonosporales</taxon>
        <taxon>Micromonosporaceae</taxon>
        <taxon>Paractinoplanes</taxon>
    </lineage>
</organism>
<comment type="caution">
    <text evidence="1">The sequence shown here is derived from an EMBL/GenBank/DDBJ whole genome shotgun (WGS) entry which is preliminary data.</text>
</comment>
<sequence>MATFDDWMDTYEEVYAALPGDAGAACPNCGQRTLRLVFTGDLDRDTGYGSFWCDSCLTGVGISRALIPDGAIVRDIHLPSEERQPEIPDFRLVN</sequence>
<dbReference type="RefSeq" id="WP_020516681.1">
    <property type="nucleotide sequence ID" value="NZ_JBIAZU010000003.1"/>
</dbReference>
<protein>
    <submittedName>
        <fullName evidence="1">Uncharacterized protein</fullName>
    </submittedName>
</protein>
<name>A0ABW6WCX8_9ACTN</name>
<accession>A0ABW6WCX8</accession>
<dbReference type="EMBL" id="JBIAZU010000003">
    <property type="protein sequence ID" value="MFF5291157.1"/>
    <property type="molecule type" value="Genomic_DNA"/>
</dbReference>
<keyword evidence="2" id="KW-1185">Reference proteome</keyword>
<evidence type="ECO:0000313" key="1">
    <source>
        <dbReference type="EMBL" id="MFF5291157.1"/>
    </source>
</evidence>
<evidence type="ECO:0000313" key="2">
    <source>
        <dbReference type="Proteomes" id="UP001602245"/>
    </source>
</evidence>
<dbReference type="Proteomes" id="UP001602245">
    <property type="component" value="Unassembled WGS sequence"/>
</dbReference>